<reference evidence="4" key="2">
    <citation type="submission" date="2014-03" db="EMBL/GenBank/DDBJ databases">
        <title>Candidatus Competibacter-lineage genomes retrieved from metagenomes reveal functional metabolic diversity.</title>
        <authorList>
            <person name="McIlroy S.J."/>
            <person name="Albertsen M."/>
            <person name="Andresen E.K."/>
            <person name="Saunders A.M."/>
            <person name="Kristiansen R."/>
            <person name="Stokholm-Bjerregaard M."/>
            <person name="Nielsen K.L."/>
            <person name="Nielsen P.H."/>
        </authorList>
    </citation>
    <scope>NUCLEOTIDE SEQUENCE</scope>
    <source>
        <strain evidence="4">Run_A_D11</strain>
    </source>
</reference>
<dbReference type="Proteomes" id="UP000035760">
    <property type="component" value="Unassembled WGS sequence"/>
</dbReference>
<organism evidence="4 5">
    <name type="scientific">Candidatus Competibacter denitrificans Run_A_D11</name>
    <dbReference type="NCBI Taxonomy" id="1400863"/>
    <lineage>
        <taxon>Bacteria</taxon>
        <taxon>Pseudomonadati</taxon>
        <taxon>Pseudomonadota</taxon>
        <taxon>Gammaproteobacteria</taxon>
        <taxon>Candidatus Competibacteraceae</taxon>
        <taxon>Candidatus Competibacter</taxon>
    </lineage>
</organism>
<evidence type="ECO:0000259" key="3">
    <source>
        <dbReference type="PROSITE" id="PS50894"/>
    </source>
</evidence>
<dbReference type="Gene3D" id="1.20.120.160">
    <property type="entry name" value="HPT domain"/>
    <property type="match status" value="1"/>
</dbReference>
<dbReference type="Pfam" id="PF01627">
    <property type="entry name" value="Hpt"/>
    <property type="match status" value="1"/>
</dbReference>
<dbReference type="InterPro" id="IPR036641">
    <property type="entry name" value="HPT_dom_sf"/>
</dbReference>
<evidence type="ECO:0000256" key="2">
    <source>
        <dbReference type="PROSITE-ProRule" id="PRU00110"/>
    </source>
</evidence>
<evidence type="ECO:0000313" key="4">
    <source>
        <dbReference type="EMBL" id="CDI03061.1"/>
    </source>
</evidence>
<keyword evidence="1" id="KW-0902">Two-component regulatory system</keyword>
<keyword evidence="5" id="KW-1185">Reference proteome</keyword>
<dbReference type="GO" id="GO:0000160">
    <property type="term" value="P:phosphorelay signal transduction system"/>
    <property type="evidence" value="ECO:0007669"/>
    <property type="project" value="UniProtKB-KW"/>
</dbReference>
<keyword evidence="2" id="KW-0597">Phosphoprotein</keyword>
<dbReference type="InterPro" id="IPR008207">
    <property type="entry name" value="Sig_transdc_His_kin_Hpt_dom"/>
</dbReference>
<gene>
    <name evidence="4" type="ORF">BN873_380043</name>
</gene>
<dbReference type="PROSITE" id="PS50894">
    <property type="entry name" value="HPT"/>
    <property type="match status" value="1"/>
</dbReference>
<feature type="modified residue" description="Phosphohistidine" evidence="2">
    <location>
        <position position="73"/>
    </location>
</feature>
<dbReference type="SUPFAM" id="SSF47226">
    <property type="entry name" value="Histidine-containing phosphotransfer domain, HPT domain"/>
    <property type="match status" value="1"/>
</dbReference>
<dbReference type="OrthoDB" id="9814716at2"/>
<protein>
    <recommendedName>
        <fullName evidence="3">HPt domain-containing protein</fullName>
    </recommendedName>
</protein>
<dbReference type="RefSeq" id="WP_048673594.1">
    <property type="nucleotide sequence ID" value="NZ_CBTJ020000045.1"/>
</dbReference>
<reference evidence="4" key="1">
    <citation type="submission" date="2013-07" db="EMBL/GenBank/DDBJ databases">
        <authorList>
            <person name="McIlroy S."/>
        </authorList>
    </citation>
    <scope>NUCLEOTIDE SEQUENCE [LARGE SCALE GENOMIC DNA]</scope>
    <source>
        <strain evidence="4">Run_A_D11</strain>
    </source>
</reference>
<dbReference type="STRING" id="1400863.BN873_380043"/>
<dbReference type="EMBL" id="CBTJ020000045">
    <property type="protein sequence ID" value="CDI03061.1"/>
    <property type="molecule type" value="Genomic_DNA"/>
</dbReference>
<dbReference type="GO" id="GO:0004672">
    <property type="term" value="F:protein kinase activity"/>
    <property type="evidence" value="ECO:0007669"/>
    <property type="project" value="UniProtKB-ARBA"/>
</dbReference>
<comment type="caution">
    <text evidence="4">The sequence shown here is derived from an EMBL/GenBank/DDBJ whole genome shotgun (WGS) entry which is preliminary data.</text>
</comment>
<sequence>MKPDSSLSSQDAENVAVPEPMIDWVSLSRHFEGNEGLIEQLIDLTLRTQAEIPSQLGQAADRLDWEGMARSAHDLKSLSGHFQVWALVELAKTTERAARERQPTAPQLARALATGTDQLMGVLAAYRGVVTQTPDPAAAIDLVSELHAFAEALRGRQMAAYHLAERLQTHLADDELWPALERAIRAALDLEFAVALSYLEPALAAIEAGGK</sequence>
<name>W6M599_9GAMM</name>
<evidence type="ECO:0000256" key="1">
    <source>
        <dbReference type="ARBA" id="ARBA00023012"/>
    </source>
</evidence>
<proteinExistence type="predicted"/>
<accession>W6M599</accession>
<evidence type="ECO:0000313" key="5">
    <source>
        <dbReference type="Proteomes" id="UP000035760"/>
    </source>
</evidence>
<feature type="domain" description="HPt" evidence="3">
    <location>
        <begin position="34"/>
        <end position="126"/>
    </location>
</feature>
<dbReference type="AlphaFoldDB" id="W6M599"/>